<dbReference type="Proteomes" id="UP000728185">
    <property type="component" value="Unassembled WGS sequence"/>
</dbReference>
<organism evidence="1 2">
    <name type="scientific">Fasciolopsis buskii</name>
    <dbReference type="NCBI Taxonomy" id="27845"/>
    <lineage>
        <taxon>Eukaryota</taxon>
        <taxon>Metazoa</taxon>
        <taxon>Spiralia</taxon>
        <taxon>Lophotrochozoa</taxon>
        <taxon>Platyhelminthes</taxon>
        <taxon>Trematoda</taxon>
        <taxon>Digenea</taxon>
        <taxon>Plagiorchiida</taxon>
        <taxon>Echinostomata</taxon>
        <taxon>Echinostomatoidea</taxon>
        <taxon>Fasciolidae</taxon>
        <taxon>Fasciolopsis</taxon>
    </lineage>
</organism>
<gene>
    <name evidence="1" type="ORF">FBUS_04862</name>
</gene>
<comment type="caution">
    <text evidence="1">The sequence shown here is derived from an EMBL/GenBank/DDBJ whole genome shotgun (WGS) entry which is preliminary data.</text>
</comment>
<dbReference type="EMBL" id="LUCM01004757">
    <property type="protein sequence ID" value="KAA0193844.1"/>
    <property type="molecule type" value="Genomic_DNA"/>
</dbReference>
<dbReference type="AlphaFoldDB" id="A0A8E0RZL6"/>
<protein>
    <submittedName>
        <fullName evidence="1">Uncharacterized protein</fullName>
    </submittedName>
</protein>
<name>A0A8E0RZL6_9TREM</name>
<evidence type="ECO:0000313" key="1">
    <source>
        <dbReference type="EMBL" id="KAA0193844.1"/>
    </source>
</evidence>
<accession>A0A8E0RZL6</accession>
<reference evidence="1" key="1">
    <citation type="submission" date="2019-05" db="EMBL/GenBank/DDBJ databases">
        <title>Annotation for the trematode Fasciolopsis buski.</title>
        <authorList>
            <person name="Choi Y.-J."/>
        </authorList>
    </citation>
    <scope>NUCLEOTIDE SEQUENCE</scope>
    <source>
        <strain evidence="1">HT</strain>
        <tissue evidence="1">Whole worm</tissue>
    </source>
</reference>
<evidence type="ECO:0000313" key="2">
    <source>
        <dbReference type="Proteomes" id="UP000728185"/>
    </source>
</evidence>
<proteinExistence type="predicted"/>
<keyword evidence="2" id="KW-1185">Reference proteome</keyword>
<sequence length="121" mass="14029">MKSNVKDMIHQLQQSRFVGEPLLPLILNDPNLHSAVTRSDELETFRSRSSLRDVVTASVFQNYTKVNSTLTRNESEKAPDTRDSSTLRRLLKNYWCPQAKTCAQLWKEQSRMEYLSTGHEK</sequence>